<dbReference type="Gene3D" id="1.25.10.10">
    <property type="entry name" value="Leucine-rich Repeat Variant"/>
    <property type="match status" value="2"/>
</dbReference>
<feature type="repeat" description="ANK" evidence="7">
    <location>
        <begin position="580"/>
        <end position="612"/>
    </location>
</feature>
<evidence type="ECO:0000256" key="5">
    <source>
        <dbReference type="ARBA" id="ARBA00023043"/>
    </source>
</evidence>
<feature type="compositionally biased region" description="Pro residues" evidence="8">
    <location>
        <begin position="2282"/>
        <end position="2292"/>
    </location>
</feature>
<dbReference type="Pfam" id="PF12796">
    <property type="entry name" value="Ank_2"/>
    <property type="match status" value="4"/>
</dbReference>
<proteinExistence type="predicted"/>
<feature type="transmembrane region" description="Helical" evidence="9">
    <location>
        <begin position="69"/>
        <end position="93"/>
    </location>
</feature>
<dbReference type="EMBL" id="CAMXCT010006511">
    <property type="protein sequence ID" value="CAI4014992.1"/>
    <property type="molecule type" value="Genomic_DNA"/>
</dbReference>
<keyword evidence="12" id="KW-1185">Reference proteome</keyword>
<dbReference type="PANTHER" id="PTHR46680:SF3">
    <property type="entry name" value="NF-KAPPA-B INHIBITOR CACTUS"/>
    <property type="match status" value="1"/>
</dbReference>
<evidence type="ECO:0000256" key="1">
    <source>
        <dbReference type="ARBA" id="ARBA00004141"/>
    </source>
</evidence>
<dbReference type="PROSITE" id="PS50297">
    <property type="entry name" value="ANK_REP_REGION"/>
    <property type="match status" value="3"/>
</dbReference>
<gene>
    <name evidence="10" type="ORF">C1SCF055_LOCUS39848</name>
</gene>
<dbReference type="InterPro" id="IPR011989">
    <property type="entry name" value="ARM-like"/>
</dbReference>
<feature type="compositionally biased region" description="Polar residues" evidence="8">
    <location>
        <begin position="397"/>
        <end position="409"/>
    </location>
</feature>
<evidence type="ECO:0000256" key="8">
    <source>
        <dbReference type="SAM" id="MobiDB-lite"/>
    </source>
</evidence>
<dbReference type="InterPro" id="IPR036770">
    <property type="entry name" value="Ankyrin_rpt-contain_sf"/>
</dbReference>
<feature type="compositionally biased region" description="Basic and acidic residues" evidence="8">
    <location>
        <begin position="2178"/>
        <end position="2208"/>
    </location>
</feature>
<feature type="transmembrane region" description="Helical" evidence="9">
    <location>
        <begin position="7"/>
        <end position="28"/>
    </location>
</feature>
<dbReference type="SMART" id="SM00248">
    <property type="entry name" value="ANK"/>
    <property type="match status" value="12"/>
</dbReference>
<dbReference type="InterPro" id="IPR007305">
    <property type="entry name" value="Vesicle_transpt_Got1/SFT2"/>
</dbReference>
<dbReference type="GO" id="GO:0051059">
    <property type="term" value="F:NF-kappaB binding"/>
    <property type="evidence" value="ECO:0007669"/>
    <property type="project" value="TreeGrafter"/>
</dbReference>
<dbReference type="PANTHER" id="PTHR46680">
    <property type="entry name" value="NF-KAPPA-B INHIBITOR ALPHA"/>
    <property type="match status" value="1"/>
</dbReference>
<dbReference type="InterPro" id="IPR002110">
    <property type="entry name" value="Ankyrin_rpt"/>
</dbReference>
<organism evidence="10">
    <name type="scientific">Cladocopium goreaui</name>
    <dbReference type="NCBI Taxonomy" id="2562237"/>
    <lineage>
        <taxon>Eukaryota</taxon>
        <taxon>Sar</taxon>
        <taxon>Alveolata</taxon>
        <taxon>Dinophyceae</taxon>
        <taxon>Suessiales</taxon>
        <taxon>Symbiodiniaceae</taxon>
        <taxon>Cladocopium</taxon>
    </lineage>
</organism>
<feature type="compositionally biased region" description="Polar residues" evidence="8">
    <location>
        <begin position="2263"/>
        <end position="2277"/>
    </location>
</feature>
<feature type="repeat" description="ANK" evidence="7">
    <location>
        <begin position="711"/>
        <end position="743"/>
    </location>
</feature>
<dbReference type="GO" id="GO:0016192">
    <property type="term" value="P:vesicle-mediated transport"/>
    <property type="evidence" value="ECO:0007669"/>
    <property type="project" value="InterPro"/>
</dbReference>
<dbReference type="InterPro" id="IPR051070">
    <property type="entry name" value="NF-kappa-B_inhibitor"/>
</dbReference>
<feature type="compositionally biased region" description="Basic and acidic residues" evidence="8">
    <location>
        <begin position="316"/>
        <end position="336"/>
    </location>
</feature>
<feature type="region of interest" description="Disordered" evidence="8">
    <location>
        <begin position="314"/>
        <end position="366"/>
    </location>
</feature>
<accession>A0A9P1DQX4</accession>
<keyword evidence="5 7" id="KW-0040">ANK repeat</keyword>
<dbReference type="Pfam" id="PF04178">
    <property type="entry name" value="Got1"/>
    <property type="match status" value="1"/>
</dbReference>
<evidence type="ECO:0000256" key="6">
    <source>
        <dbReference type="ARBA" id="ARBA00023136"/>
    </source>
</evidence>
<dbReference type="InterPro" id="IPR016024">
    <property type="entry name" value="ARM-type_fold"/>
</dbReference>
<dbReference type="Pfam" id="PF21040">
    <property type="entry name" value="CEP104-like_TOG"/>
    <property type="match status" value="1"/>
</dbReference>
<evidence type="ECO:0000256" key="4">
    <source>
        <dbReference type="ARBA" id="ARBA00022989"/>
    </source>
</evidence>
<dbReference type="EMBL" id="CAMXCT020006511">
    <property type="protein sequence ID" value="CAL1168367.1"/>
    <property type="molecule type" value="Genomic_DNA"/>
</dbReference>
<evidence type="ECO:0000313" key="12">
    <source>
        <dbReference type="Proteomes" id="UP001152797"/>
    </source>
</evidence>
<feature type="compositionally biased region" description="Polar residues" evidence="8">
    <location>
        <begin position="1494"/>
        <end position="1504"/>
    </location>
</feature>
<protein>
    <submittedName>
        <fullName evidence="11">Ankyrin-3 (ANK-3) (Ankyrin-G)</fullName>
    </submittedName>
</protein>
<reference evidence="11 12" key="2">
    <citation type="submission" date="2024-05" db="EMBL/GenBank/DDBJ databases">
        <authorList>
            <person name="Chen Y."/>
            <person name="Shah S."/>
            <person name="Dougan E. K."/>
            <person name="Thang M."/>
            <person name="Chan C."/>
        </authorList>
    </citation>
    <scope>NUCLEOTIDE SEQUENCE [LARGE SCALE GENOMIC DNA]</scope>
</reference>
<feature type="compositionally biased region" description="Polar residues" evidence="8">
    <location>
        <begin position="2234"/>
        <end position="2254"/>
    </location>
</feature>
<evidence type="ECO:0000313" key="11">
    <source>
        <dbReference type="EMBL" id="CAL4802304.1"/>
    </source>
</evidence>
<dbReference type="GO" id="GO:0005829">
    <property type="term" value="C:cytosol"/>
    <property type="evidence" value="ECO:0007669"/>
    <property type="project" value="TreeGrafter"/>
</dbReference>
<dbReference type="PROSITE" id="PS50088">
    <property type="entry name" value="ANK_REPEAT"/>
    <property type="match status" value="5"/>
</dbReference>
<sequence length="2319" mass="246411">MLDDNKKIGIGLCGIGVLCVTLGIFLLFDRTLLALGNVAFLFGLALLLGPFKAFKFFFRKEKWKGTTGYFLGIAIIIVGWPFFGFLTEMYGIWKLFAAFLPNVLASLKMTVPGAATVLNMWDQTRPLIGFVPNSKEEKSGEKPVMRCVVQPPLPEAIQKSAAIPAADPRKFVSVREAKFLFGMRESLMEDVERQAEYLPVVYAKKPPKSRSGVRPRRMMRAKQAEKGEAIGASETRRALPLMAFPNGKLGSSTSIVRASGTGSWLRGAKVGGGGLELPHTSAIGCSEGDGDCSGAIVSPTFDRDVPHVLQDAEGAAAKEAKEAKAGPLGEPKEPKASHGRPPLPKRSKDEVAASSAAKHQPLLDAKVENEDVEEAMAEAIASPKKGHSHSSHSSHSIPSQPIEVSQVSQAPKVEPEGLAEEEIAQIAIACRMGEIEVVKAFVEKAAAEAKSHESAHLEGRLPCEALLDEYGESLLHHAAHGGHGEIVRILLELGQVQPDIPNARNETALSVACRKADEAVALELLKAAANPNRCASDGLTPFLAAVLGSASLIFAEDDASDNLLDALLQMKADVNAQDHRGVGALHSLALSGNMQLMKWLMTHSADLDLQTEHGTTALMLASKRGSEEGVAMLLAARANPNLSNKAGSTALVQAFASNMNVAFLLMENGASVDIVDSAGRSALFHAVISGEEAAIEAVIRRGGRVNILDEDSRTPLYQACLMGSLPMAKMLLAADADPNLAGRGSSLRPQAEEEMEDGAAKVLLEEARTCVQVSAMLAQNELLLCLLDHHADINSAPGTLGWSALHLCALVNNEEGAEKLLAHGAAICEDVEGNTAKMLAERAGHHGLVELLRDRSAAPADLKGQLPPLGRPGAEEAPEDAPEEPLEYFKDEWEANVSRPANDSLLDSRRFAGLGASAGDLVQAVSQATCMATRDKMPKVFLASLSLLDELLSDSRVDEIGPEDFLALLQTEEGNMISLLLDQTDVGGGSSNSTSPQQAAAGALCSCVLHGRISLDDVALPLMLRMDQRLCALAMATAKREKELSSKTPVAAKCLASNLKLVGRIIASFGLQQSGLFRRALVLPLLLRASACEHSKVRAAAGDCLLQLLGLSGGIEERVFSLLPGKAQKRLQSLAAGQEGVPLLSAVACDEDAMSKEDIVAEDGRAADLWCVSELNGTVWASLQAGRGVEAAESPKASAAVGSMASLQSLQSLDDAAALDGLASKNWKRRAECISKLFTDLATASEGVKLLKDSDEDGGPLLSQYVLGDLRISMLQSQLSTLLVDTVTAVFVNAADLLCLICSQVPLYIAPLFLEPLLPALFGRLLDTSQKVRQKTAETTLEVCSLHSSALSEMVAQCVSSSSAWTSSDRSGTDRSTGPRLQLLGQMVKRMHDRDSAKVWSDETWSTLADYALKASENKSAEVRKEASNLLENMAAVGGRASEIADQAATQIKAMAEERAKQKMRPGTGVRPLTGRLGTGGSRPSTGALGGTGRLSTGGFNRSGSFRPGTGRPGTSLSRSGTMTLEEESDNSLHSDAEIEAGEDGVKFFDVKNACGGADEVPELAEGEAALKEALPLAEALDEVALDFVAPLIALFGEGGNLPEQDVSDAPLAELLDGCMRAVHEGLGDQNVRVYAAIVPSFCGTVDGRLLVAHLAPLLRQLCARMGDSKEVVRTQTTQAMFRLLSPPTGNIVSPVAIAMLILRHLMPSKEEGDSPLASVSKGATGKGAVTGWLCRLSALRQLCKEYPKMIVQQPGSSNPGEWLRLSDGLKHADPSVRHQAVRLYTLVCKMHLRSLGDEESQRPARETWVASLPKDVPVKSIGQVRRYLKLPEVVPEESPEVKRSLGMTGMTIACIPWDVPSSLADWAGCSSEILGVLSAPRRGDEKHVIAALKALGKGNCGSSGSLDEAFSNICRAIQQALAAPTGADRYVFLCAVELCQSSVQQLGTSLSGLDLNMALGKVFPTLLERTALSSLAGDVKVGVASDKLVQQLAKHPKVGCEAVTKMVIASISRSEHPVRQLVLLRTLLSDFGLRLCAQKDVVALLLSALGGQLERVHEASKEAGEAIRPQLIGVLATCKQFSNETVRFCLSEVDTSQRKLLCAALAEAPDPQLMALGATAAEQESAGRAFAVGSAIRAASRSRGMSPLSEPGEKPRPAVLSRHTSRSNLGKPPEAPSLRRSDSQKTDKSDKTEKLEKTEEPLTREASPRSTSTRRRRRIDCSPQQPPRGPRSLTLNQGGVLSEASTAASTDFPSESPRKFGSSRTTASTPNLNKSLEGSPRPWPSAKPPAPMSLSTALKGDSASWRFRDESKGEDAAK</sequence>
<dbReference type="EMBL" id="CAMXCT030006511">
    <property type="protein sequence ID" value="CAL4802304.1"/>
    <property type="molecule type" value="Genomic_DNA"/>
</dbReference>
<feature type="compositionally biased region" description="Polar residues" evidence="8">
    <location>
        <begin position="1513"/>
        <end position="1523"/>
    </location>
</feature>
<reference evidence="10" key="1">
    <citation type="submission" date="2022-10" db="EMBL/GenBank/DDBJ databases">
        <authorList>
            <person name="Chen Y."/>
            <person name="Dougan E. K."/>
            <person name="Chan C."/>
            <person name="Rhodes N."/>
            <person name="Thang M."/>
        </authorList>
    </citation>
    <scope>NUCLEOTIDE SEQUENCE</scope>
</reference>
<keyword evidence="4 9" id="KW-1133">Transmembrane helix</keyword>
<evidence type="ECO:0000256" key="7">
    <source>
        <dbReference type="PROSITE-ProRule" id="PRU00023"/>
    </source>
</evidence>
<feature type="region of interest" description="Disordered" evidence="8">
    <location>
        <begin position="2141"/>
        <end position="2319"/>
    </location>
</feature>
<dbReference type="OrthoDB" id="445185at2759"/>
<dbReference type="SUPFAM" id="SSF48403">
    <property type="entry name" value="Ankyrin repeat"/>
    <property type="match status" value="1"/>
</dbReference>
<dbReference type="GO" id="GO:0016020">
    <property type="term" value="C:membrane"/>
    <property type="evidence" value="ECO:0007669"/>
    <property type="project" value="UniProtKB-SubCell"/>
</dbReference>
<evidence type="ECO:0000313" key="10">
    <source>
        <dbReference type="EMBL" id="CAI4014992.1"/>
    </source>
</evidence>
<dbReference type="GO" id="GO:0071356">
    <property type="term" value="P:cellular response to tumor necrosis factor"/>
    <property type="evidence" value="ECO:0007669"/>
    <property type="project" value="TreeGrafter"/>
</dbReference>
<dbReference type="Gene3D" id="1.25.40.20">
    <property type="entry name" value="Ankyrin repeat-containing domain"/>
    <property type="match status" value="3"/>
</dbReference>
<comment type="subcellular location">
    <subcellularLocation>
        <location evidence="1">Membrane</location>
        <topology evidence="1">Multi-pass membrane protein</topology>
    </subcellularLocation>
</comment>
<keyword evidence="3" id="KW-0677">Repeat</keyword>
<feature type="repeat" description="ANK" evidence="7">
    <location>
        <begin position="678"/>
        <end position="710"/>
    </location>
</feature>
<feature type="repeat" description="ANK" evidence="7">
    <location>
        <begin position="613"/>
        <end position="645"/>
    </location>
</feature>
<keyword evidence="6 9" id="KW-0472">Membrane</keyword>
<dbReference type="SUPFAM" id="SSF48371">
    <property type="entry name" value="ARM repeat"/>
    <property type="match status" value="1"/>
</dbReference>
<feature type="region of interest" description="Disordered" evidence="8">
    <location>
        <begin position="861"/>
        <end position="884"/>
    </location>
</feature>
<feature type="compositionally biased region" description="Basic and acidic residues" evidence="8">
    <location>
        <begin position="2307"/>
        <end position="2319"/>
    </location>
</feature>
<keyword evidence="2 9" id="KW-0812">Transmembrane</keyword>
<feature type="region of interest" description="Disordered" evidence="8">
    <location>
        <begin position="1458"/>
        <end position="1534"/>
    </location>
</feature>
<evidence type="ECO:0000256" key="9">
    <source>
        <dbReference type="SAM" id="Phobius"/>
    </source>
</evidence>
<feature type="transmembrane region" description="Helical" evidence="9">
    <location>
        <begin position="34"/>
        <end position="57"/>
    </location>
</feature>
<evidence type="ECO:0000256" key="2">
    <source>
        <dbReference type="ARBA" id="ARBA00022692"/>
    </source>
</evidence>
<evidence type="ECO:0000256" key="3">
    <source>
        <dbReference type="ARBA" id="ARBA00022737"/>
    </source>
</evidence>
<feature type="repeat" description="ANK" evidence="7">
    <location>
        <begin position="470"/>
        <end position="494"/>
    </location>
</feature>
<dbReference type="GO" id="GO:0012505">
    <property type="term" value="C:endomembrane system"/>
    <property type="evidence" value="ECO:0007669"/>
    <property type="project" value="UniProtKB-ARBA"/>
</dbReference>
<dbReference type="Proteomes" id="UP001152797">
    <property type="component" value="Unassembled WGS sequence"/>
</dbReference>
<name>A0A9P1DQX4_9DINO</name>
<comment type="caution">
    <text evidence="10">The sequence shown here is derived from an EMBL/GenBank/DDBJ whole genome shotgun (WGS) entry which is preliminary data.</text>
</comment>
<feature type="region of interest" description="Disordered" evidence="8">
    <location>
        <begin position="380"/>
        <end position="415"/>
    </location>
</feature>